<evidence type="ECO:0000313" key="1">
    <source>
        <dbReference type="EMBL" id="GIG04923.1"/>
    </source>
</evidence>
<gene>
    <name evidence="1" type="ORF">Cco03nite_16230</name>
</gene>
<keyword evidence="2" id="KW-1185">Reference proteome</keyword>
<dbReference type="RefSeq" id="WP_203690547.1">
    <property type="nucleotide sequence ID" value="NZ_BAAALC010000007.1"/>
</dbReference>
<accession>A0A8J3P5L9</accession>
<comment type="caution">
    <text evidence="1">The sequence shown here is derived from an EMBL/GenBank/DDBJ whole genome shotgun (WGS) entry which is preliminary data.</text>
</comment>
<proteinExistence type="predicted"/>
<sequence length="221" mass="24837">MVVIRLAEQSWPVLVSAVRLGSRSYRVVRPARPPAFAGLREGRLGLQFCVDKHSAAMFALAWGLAARSPHTIVHLPLRAAAAADPCDWGRPLDLVLLHHSLAFPPSRWKEVRARLGAGRPHTVTLPPGTWPSRPVADHRRTWHREFRDHLLWSVAADTLVLTGSREAYELRAEQIRELAEDGPAHLARTPDGHRCAELPIGNSRFTQPHRPYAELHVQYCR</sequence>
<dbReference type="AlphaFoldDB" id="A0A8J3P5L9"/>
<name>A0A8J3P5L9_9ACTN</name>
<dbReference type="Proteomes" id="UP000630887">
    <property type="component" value="Unassembled WGS sequence"/>
</dbReference>
<evidence type="ECO:0000313" key="2">
    <source>
        <dbReference type="Proteomes" id="UP000630887"/>
    </source>
</evidence>
<organism evidence="1 2">
    <name type="scientific">Catellatospora coxensis</name>
    <dbReference type="NCBI Taxonomy" id="310354"/>
    <lineage>
        <taxon>Bacteria</taxon>
        <taxon>Bacillati</taxon>
        <taxon>Actinomycetota</taxon>
        <taxon>Actinomycetes</taxon>
        <taxon>Micromonosporales</taxon>
        <taxon>Micromonosporaceae</taxon>
        <taxon>Catellatospora</taxon>
    </lineage>
</organism>
<dbReference type="EMBL" id="BONI01000010">
    <property type="protein sequence ID" value="GIG04923.1"/>
    <property type="molecule type" value="Genomic_DNA"/>
</dbReference>
<protein>
    <submittedName>
        <fullName evidence="1">Uncharacterized protein</fullName>
    </submittedName>
</protein>
<reference evidence="1 2" key="1">
    <citation type="submission" date="2021-01" db="EMBL/GenBank/DDBJ databases">
        <title>Whole genome shotgun sequence of Catellatospora coxensis NBRC 107359.</title>
        <authorList>
            <person name="Komaki H."/>
            <person name="Tamura T."/>
        </authorList>
    </citation>
    <scope>NUCLEOTIDE SEQUENCE [LARGE SCALE GENOMIC DNA]</scope>
    <source>
        <strain evidence="1 2">NBRC 107359</strain>
    </source>
</reference>